<accession>A0ABM9HD63</accession>
<keyword evidence="2" id="KW-1185">Reference proteome</keyword>
<name>A0ABM9HD63_9BACT</name>
<sequence>MLTEENLVLTRSEPNGNGGLQFVYRINNYGVAAVNFPTQDITQLEWTVDVIKFRTADGLQYDLCHTTDLAKKTLTFRNDRAVNEFLEKAFVYLKKPNFTEGVVE</sequence>
<evidence type="ECO:0000313" key="2">
    <source>
        <dbReference type="Proteomes" id="UP001157733"/>
    </source>
</evidence>
<organism evidence="1 2">
    <name type="scientific">Nitrospina watsonii</name>
    <dbReference type="NCBI Taxonomy" id="1323948"/>
    <lineage>
        <taxon>Bacteria</taxon>
        <taxon>Pseudomonadati</taxon>
        <taxon>Nitrospinota/Tectimicrobiota group</taxon>
        <taxon>Nitrospinota</taxon>
        <taxon>Nitrospinia</taxon>
        <taxon>Nitrospinales</taxon>
        <taxon>Nitrospinaceae</taxon>
        <taxon>Nitrospina</taxon>
    </lineage>
</organism>
<proteinExistence type="predicted"/>
<evidence type="ECO:0000313" key="1">
    <source>
        <dbReference type="EMBL" id="CAI2718034.1"/>
    </source>
</evidence>
<dbReference type="RefSeq" id="WP_282010945.1">
    <property type="nucleotide sequence ID" value="NZ_OX336137.1"/>
</dbReference>
<reference evidence="1 2" key="1">
    <citation type="submission" date="2022-09" db="EMBL/GenBank/DDBJ databases">
        <authorList>
            <person name="Kop L."/>
        </authorList>
    </citation>
    <scope>NUCLEOTIDE SEQUENCE [LARGE SCALE GENOMIC DNA]</scope>
    <source>
        <strain evidence="1 2">347</strain>
    </source>
</reference>
<dbReference type="EMBL" id="OX336137">
    <property type="protein sequence ID" value="CAI2718034.1"/>
    <property type="molecule type" value="Genomic_DNA"/>
</dbReference>
<protein>
    <submittedName>
        <fullName evidence="1">Uncharacterized protein</fullName>
    </submittedName>
</protein>
<dbReference type="Proteomes" id="UP001157733">
    <property type="component" value="Chromosome"/>
</dbReference>
<gene>
    <name evidence="1" type="ORF">NSPWAT_1175</name>
</gene>